<proteinExistence type="predicted"/>
<dbReference type="Proteomes" id="UP000264353">
    <property type="component" value="Chromosome A1"/>
</dbReference>
<dbReference type="EMBL" id="CM010628">
    <property type="protein sequence ID" value="RID78426.1"/>
    <property type="molecule type" value="Genomic_DNA"/>
</dbReference>
<dbReference type="InterPro" id="IPR029063">
    <property type="entry name" value="SAM-dependent_MTases_sf"/>
</dbReference>
<evidence type="ECO:0000313" key="2">
    <source>
        <dbReference type="Proteomes" id="UP000264353"/>
    </source>
</evidence>
<evidence type="ECO:0000313" key="1">
    <source>
        <dbReference type="EMBL" id="RID78426.1"/>
    </source>
</evidence>
<dbReference type="AlphaFoldDB" id="A0A398AT54"/>
<organism evidence="1 2">
    <name type="scientific">Brassica campestris</name>
    <name type="common">Field mustard</name>
    <dbReference type="NCBI Taxonomy" id="3711"/>
    <lineage>
        <taxon>Eukaryota</taxon>
        <taxon>Viridiplantae</taxon>
        <taxon>Streptophyta</taxon>
        <taxon>Embryophyta</taxon>
        <taxon>Tracheophyta</taxon>
        <taxon>Spermatophyta</taxon>
        <taxon>Magnoliopsida</taxon>
        <taxon>eudicotyledons</taxon>
        <taxon>Gunneridae</taxon>
        <taxon>Pentapetalae</taxon>
        <taxon>rosids</taxon>
        <taxon>malvids</taxon>
        <taxon>Brassicales</taxon>
        <taxon>Brassicaceae</taxon>
        <taxon>Brassiceae</taxon>
        <taxon>Brassica</taxon>
    </lineage>
</organism>
<protein>
    <recommendedName>
        <fullName evidence="3">Methyltransferase type 11 domain-containing protein</fullName>
    </recommendedName>
</protein>
<name>A0A398AT54_BRACM</name>
<reference evidence="1 2" key="1">
    <citation type="submission" date="2018-06" db="EMBL/GenBank/DDBJ databases">
        <title>WGS assembly of Brassica rapa FPsc.</title>
        <authorList>
            <person name="Bowman J."/>
            <person name="Kohchi T."/>
            <person name="Yamato K."/>
            <person name="Jenkins J."/>
            <person name="Shu S."/>
            <person name="Ishizaki K."/>
            <person name="Yamaoka S."/>
            <person name="Nishihama R."/>
            <person name="Nakamura Y."/>
            <person name="Berger F."/>
            <person name="Adam C."/>
            <person name="Aki S."/>
            <person name="Althoff F."/>
            <person name="Araki T."/>
            <person name="Arteaga-Vazquez M."/>
            <person name="Balasubrmanian S."/>
            <person name="Bauer D."/>
            <person name="Boehm C."/>
            <person name="Briginshaw L."/>
            <person name="Caballero-Perez J."/>
            <person name="Catarino B."/>
            <person name="Chen F."/>
            <person name="Chiyoda S."/>
            <person name="Chovatia M."/>
            <person name="Davies K."/>
            <person name="Delmans M."/>
            <person name="Demura T."/>
            <person name="Dierschke T."/>
            <person name="Dolan L."/>
            <person name="Dorantes-Acosta A."/>
            <person name="Eklund D."/>
            <person name="Florent S."/>
            <person name="Flores-Sandoval E."/>
            <person name="Fujiyama A."/>
            <person name="Fukuzawa H."/>
            <person name="Galik B."/>
            <person name="Grimanelli D."/>
            <person name="Grimwood J."/>
            <person name="Grossniklaus U."/>
            <person name="Hamada T."/>
            <person name="Haseloff J."/>
            <person name="Hetherington A."/>
            <person name="Higo A."/>
            <person name="Hirakawa Y."/>
            <person name="Hundley H."/>
            <person name="Ikeda Y."/>
            <person name="Inoue K."/>
            <person name="Inoue S."/>
            <person name="Ishida S."/>
            <person name="Jia Q."/>
            <person name="Kakita M."/>
            <person name="Kanazawa T."/>
            <person name="Kawai Y."/>
            <person name="Kawashima T."/>
            <person name="Kennedy M."/>
            <person name="Kinose K."/>
            <person name="Kinoshita T."/>
            <person name="Kohara Y."/>
            <person name="Koide E."/>
            <person name="Komatsu K."/>
            <person name="Kopischke S."/>
            <person name="Kubo M."/>
            <person name="Kyozuka J."/>
            <person name="Lagercrantz U."/>
            <person name="Lin S."/>
            <person name="Lindquist E."/>
            <person name="Lipzen A."/>
            <person name="Lu C."/>
            <person name="Luna E."/>
            <person name="Martienssen R."/>
            <person name="Minamino N."/>
            <person name="Mizutani M."/>
            <person name="Mizutani M."/>
            <person name="Mochizuki N."/>
            <person name="Monte I."/>
            <person name="Mosher R."/>
            <person name="Nagasaki H."/>
            <person name="Nakagami H."/>
            <person name="Naramoto S."/>
            <person name="Nishitani K."/>
            <person name="Ohtani M."/>
            <person name="Okamoto T."/>
            <person name="Okumura M."/>
            <person name="Phillips J."/>
            <person name="Pollak B."/>
            <person name="Reinders A."/>
            <person name="Roevekamp M."/>
            <person name="Sano R."/>
            <person name="Sawa S."/>
            <person name="Schmid M."/>
            <person name="Shirakawa M."/>
            <person name="Solano R."/>
            <person name="Spunde A."/>
            <person name="Suetsugu N."/>
            <person name="Sugano S."/>
            <person name="Sugiyama A."/>
            <person name="Sun R."/>
            <person name="Suzuki Y."/>
            <person name="Takenaka M."/>
            <person name="Takezawa D."/>
            <person name="Tomogane H."/>
            <person name="Tsuzuki M."/>
            <person name="Ueda T."/>
            <person name="Umeda M."/>
            <person name="Ward J."/>
            <person name="Watanabe Y."/>
            <person name="Yazaki K."/>
            <person name="Yokoyama R."/>
            <person name="Yoshitake Y."/>
            <person name="Yotsui I."/>
            <person name="Zachgo S."/>
            <person name="Schmutz J."/>
        </authorList>
    </citation>
    <scope>NUCLEOTIDE SEQUENCE [LARGE SCALE GENOMIC DNA]</scope>
    <source>
        <strain evidence="2">cv. B-3</strain>
    </source>
</reference>
<dbReference type="PANTHER" id="PTHR44575">
    <property type="entry name" value="OS01G0589200 PROTEIN"/>
    <property type="match status" value="1"/>
</dbReference>
<accession>A0A398AT54</accession>
<evidence type="ECO:0008006" key="3">
    <source>
        <dbReference type="Google" id="ProtNLM"/>
    </source>
</evidence>
<sequence>MTEDEMVDLIGGENSVDLITVATAVHWFDLPRFYAIAKRLLRKPGGIIAVWSYTTEMAVSPEFDPVMTRFTEKALPFFKFPECQYVVDGYKSLPFPFESVGLGSEGKPMELEMKRTVSFEGFLRMVRSWSAIGAAKEKGVELLSEEVVKELETAWGGSELVRTIVYKTFMLAGTVRN</sequence>
<gene>
    <name evidence="1" type="ORF">BRARA_A01262</name>
</gene>
<dbReference type="Gene3D" id="3.40.50.150">
    <property type="entry name" value="Vaccinia Virus protein VP39"/>
    <property type="match status" value="1"/>
</dbReference>
<dbReference type="PANTHER" id="PTHR44575:SF3">
    <property type="entry name" value="S-ADENOSYL-L-METHIONINE-DEPENDENT METHYLTRANSFERASES SUPERFAMILY PROTEIN"/>
    <property type="match status" value="1"/>
</dbReference>
<dbReference type="SUPFAM" id="SSF53335">
    <property type="entry name" value="S-adenosyl-L-methionine-dependent methyltransferases"/>
    <property type="match status" value="1"/>
</dbReference>